<dbReference type="PANTHER" id="PTHR43498:SF1">
    <property type="entry name" value="COB--COM HETERODISULFIDE REDUCTASE IRON-SULFUR SUBUNIT A"/>
    <property type="match status" value="1"/>
</dbReference>
<dbReference type="OrthoDB" id="9758544at2"/>
<keyword evidence="2" id="KW-0479">Metal-binding</keyword>
<dbReference type="PANTHER" id="PTHR43498">
    <property type="entry name" value="FERREDOXIN:COB-COM HETERODISULFIDE REDUCTASE SUBUNIT A"/>
    <property type="match status" value="1"/>
</dbReference>
<evidence type="ECO:0000256" key="1">
    <source>
        <dbReference type="ARBA" id="ARBA00022485"/>
    </source>
</evidence>
<evidence type="ECO:0000256" key="3">
    <source>
        <dbReference type="ARBA" id="ARBA00023002"/>
    </source>
</evidence>
<dbReference type="AlphaFoldDB" id="A0A1I4SQS4"/>
<keyword evidence="3" id="KW-0560">Oxidoreductase</keyword>
<gene>
    <name evidence="6" type="ORF">SAMN05660836_01109</name>
</gene>
<dbReference type="Gene3D" id="3.50.50.60">
    <property type="entry name" value="FAD/NAD(P)-binding domain"/>
    <property type="match status" value="1"/>
</dbReference>
<sequence length="420" mass="46250">MGGPVNQSILVVGGGMSGMTAAIEAAEAGYEVYLVEKNPYLGGRVAQLNQYFPKLCPPYCGLEINFRRIKQNPRIHVLTLAEVEGITGHEGNFSATVVVKPRYVNEKCTCCGKCAEATTLEIDNPFNFGMDKIKAAYLPHDLAYPMRYVIDPVLVQSPEAKKVKEACPYDAIDLDMQPQKVELNVGAIIWATGWNPYDAKKLDTYGFGTYKDVITNVMMERMASWNGPTQGKILRPSNGQPPETVAFVQCAGSRDENHLPFCSSICCLASMKQATYVREQIPDAKVYIFYIDIRAKDRYEDFYNRVKNDEKVTFFKGKVAKIEQAEGSDQLVLHVENTMTGALEQISADLVVLATGMEPSTVSQPLPIPVAYDDYQFLPGLVVQPGIYAAGCVRTPTNVAEVVQDGTAAAIKAIQSISRR</sequence>
<proteinExistence type="predicted"/>
<dbReference type="SUPFAM" id="SSF51905">
    <property type="entry name" value="FAD/NAD(P)-binding domain"/>
    <property type="match status" value="1"/>
</dbReference>
<dbReference type="GO" id="GO:0051539">
    <property type="term" value="F:4 iron, 4 sulfur cluster binding"/>
    <property type="evidence" value="ECO:0007669"/>
    <property type="project" value="UniProtKB-KW"/>
</dbReference>
<evidence type="ECO:0000256" key="4">
    <source>
        <dbReference type="ARBA" id="ARBA00023004"/>
    </source>
</evidence>
<dbReference type="InterPro" id="IPR036188">
    <property type="entry name" value="FAD/NAD-bd_sf"/>
</dbReference>
<evidence type="ECO:0000313" key="6">
    <source>
        <dbReference type="EMBL" id="SFM66761.1"/>
    </source>
</evidence>
<dbReference type="Pfam" id="PF12831">
    <property type="entry name" value="FAD_oxidored"/>
    <property type="match status" value="1"/>
</dbReference>
<dbReference type="PRINTS" id="PR00368">
    <property type="entry name" value="FADPNR"/>
</dbReference>
<dbReference type="InterPro" id="IPR039650">
    <property type="entry name" value="HdrA-like"/>
</dbReference>
<dbReference type="GO" id="GO:0046872">
    <property type="term" value="F:metal ion binding"/>
    <property type="evidence" value="ECO:0007669"/>
    <property type="project" value="UniProtKB-KW"/>
</dbReference>
<evidence type="ECO:0000256" key="5">
    <source>
        <dbReference type="ARBA" id="ARBA00023014"/>
    </source>
</evidence>
<dbReference type="GO" id="GO:0016491">
    <property type="term" value="F:oxidoreductase activity"/>
    <property type="evidence" value="ECO:0007669"/>
    <property type="project" value="UniProtKB-KW"/>
</dbReference>
<organism evidence="6 7">
    <name type="scientific">Thermodesulforhabdus norvegica</name>
    <dbReference type="NCBI Taxonomy" id="39841"/>
    <lineage>
        <taxon>Bacteria</taxon>
        <taxon>Pseudomonadati</taxon>
        <taxon>Thermodesulfobacteriota</taxon>
        <taxon>Syntrophobacteria</taxon>
        <taxon>Syntrophobacterales</taxon>
        <taxon>Thermodesulforhabdaceae</taxon>
        <taxon>Thermodesulforhabdus</taxon>
    </lineage>
</organism>
<keyword evidence="4" id="KW-0408">Iron</keyword>
<evidence type="ECO:0000256" key="2">
    <source>
        <dbReference type="ARBA" id="ARBA00022723"/>
    </source>
</evidence>
<dbReference type="Proteomes" id="UP000199611">
    <property type="component" value="Unassembled WGS sequence"/>
</dbReference>
<dbReference type="STRING" id="39841.SAMN05660836_01109"/>
<protein>
    <submittedName>
        <fullName evidence="6">Putative adenylylsulfate reductase-associated electron transfer protein QmoA</fullName>
    </submittedName>
</protein>
<keyword evidence="5" id="KW-0411">Iron-sulfur</keyword>
<dbReference type="RefSeq" id="WP_093394090.1">
    <property type="nucleotide sequence ID" value="NZ_FOUU01000002.1"/>
</dbReference>
<dbReference type="EMBL" id="FOUU01000002">
    <property type="protein sequence ID" value="SFM66761.1"/>
    <property type="molecule type" value="Genomic_DNA"/>
</dbReference>
<reference evidence="6 7" key="1">
    <citation type="submission" date="2016-10" db="EMBL/GenBank/DDBJ databases">
        <authorList>
            <person name="de Groot N.N."/>
        </authorList>
    </citation>
    <scope>NUCLEOTIDE SEQUENCE [LARGE SCALE GENOMIC DNA]</scope>
    <source>
        <strain evidence="6 7">DSM 9990</strain>
    </source>
</reference>
<keyword evidence="1" id="KW-0004">4Fe-4S</keyword>
<evidence type="ECO:0000313" key="7">
    <source>
        <dbReference type="Proteomes" id="UP000199611"/>
    </source>
</evidence>
<accession>A0A1I4SQS4</accession>
<dbReference type="Gene3D" id="3.40.50.720">
    <property type="entry name" value="NAD(P)-binding Rossmann-like Domain"/>
    <property type="match status" value="1"/>
</dbReference>
<keyword evidence="7" id="KW-1185">Reference proteome</keyword>
<name>A0A1I4SQS4_9BACT</name>